<feature type="chain" id="PRO_5004214847" description="peptidylprolyl isomerase" evidence="5">
    <location>
        <begin position="23"/>
        <end position="415"/>
    </location>
</feature>
<keyword evidence="4" id="KW-0413">Isomerase</keyword>
<dbReference type="PANTHER" id="PTHR47245">
    <property type="entry name" value="PEPTIDYLPROLYL ISOMERASE"/>
    <property type="match status" value="1"/>
</dbReference>
<dbReference type="Pfam" id="PF13145">
    <property type="entry name" value="Rotamase_2"/>
    <property type="match status" value="1"/>
</dbReference>
<evidence type="ECO:0000313" key="7">
    <source>
        <dbReference type="EMBL" id="ABC33466.1"/>
    </source>
</evidence>
<dbReference type="AlphaFoldDB" id="Q2S7A8"/>
<dbReference type="InterPro" id="IPR046357">
    <property type="entry name" value="PPIase_dom_sf"/>
</dbReference>
<dbReference type="EC" id="5.2.1.8" evidence="3"/>
<evidence type="ECO:0000256" key="1">
    <source>
        <dbReference type="ARBA" id="ARBA00000971"/>
    </source>
</evidence>
<keyword evidence="5" id="KW-0732">Signal</keyword>
<evidence type="ECO:0000256" key="5">
    <source>
        <dbReference type="SAM" id="SignalP"/>
    </source>
</evidence>
<name>Q2S7A8_HAHCH</name>
<keyword evidence="4" id="KW-0697">Rotamase</keyword>
<dbReference type="InterPro" id="IPR050245">
    <property type="entry name" value="PrsA_foldase"/>
</dbReference>
<dbReference type="KEGG" id="hch:HCH_06846"/>
<dbReference type="STRING" id="349521.HCH_06846"/>
<feature type="signal peptide" evidence="5">
    <location>
        <begin position="1"/>
        <end position="22"/>
    </location>
</feature>
<dbReference type="InterPro" id="IPR000297">
    <property type="entry name" value="PPIase_PpiC"/>
</dbReference>
<dbReference type="OrthoDB" id="9812372at2"/>
<evidence type="ECO:0000313" key="8">
    <source>
        <dbReference type="Proteomes" id="UP000000238"/>
    </source>
</evidence>
<dbReference type="PANTHER" id="PTHR47245:SF2">
    <property type="entry name" value="PEPTIDYL-PROLYL CIS-TRANS ISOMERASE HP_0175-RELATED"/>
    <property type="match status" value="1"/>
</dbReference>
<evidence type="ECO:0000259" key="6">
    <source>
        <dbReference type="Pfam" id="PF13145"/>
    </source>
</evidence>
<accession>Q2S7A8</accession>
<dbReference type="EMBL" id="CP000155">
    <property type="protein sequence ID" value="ABC33466.1"/>
    <property type="molecule type" value="Genomic_DNA"/>
</dbReference>
<evidence type="ECO:0000256" key="4">
    <source>
        <dbReference type="ARBA" id="ARBA00023110"/>
    </source>
</evidence>
<dbReference type="Gene3D" id="1.10.4030.10">
    <property type="entry name" value="Porin chaperone SurA, peptide-binding domain"/>
    <property type="match status" value="1"/>
</dbReference>
<dbReference type="HOGENOM" id="CLU_713454_0_0_6"/>
<organism evidence="7 8">
    <name type="scientific">Hahella chejuensis (strain KCTC 2396)</name>
    <dbReference type="NCBI Taxonomy" id="349521"/>
    <lineage>
        <taxon>Bacteria</taxon>
        <taxon>Pseudomonadati</taxon>
        <taxon>Pseudomonadota</taxon>
        <taxon>Gammaproteobacteria</taxon>
        <taxon>Oceanospirillales</taxon>
        <taxon>Hahellaceae</taxon>
        <taxon>Hahella</taxon>
    </lineage>
</organism>
<comment type="catalytic activity">
    <reaction evidence="1">
        <text>[protein]-peptidylproline (omega=180) = [protein]-peptidylproline (omega=0)</text>
        <dbReference type="Rhea" id="RHEA:16237"/>
        <dbReference type="Rhea" id="RHEA-COMP:10747"/>
        <dbReference type="Rhea" id="RHEA-COMP:10748"/>
        <dbReference type="ChEBI" id="CHEBI:83833"/>
        <dbReference type="ChEBI" id="CHEBI:83834"/>
        <dbReference type="EC" id="5.2.1.8"/>
    </reaction>
</comment>
<dbReference type="eggNOG" id="COG0760">
    <property type="taxonomic scope" value="Bacteria"/>
</dbReference>
<proteinExistence type="inferred from homology"/>
<gene>
    <name evidence="7" type="ordered locus">HCH_06846</name>
</gene>
<comment type="similarity">
    <text evidence="2">Belongs to the PpiC/parvulin rotamase family.</text>
</comment>
<dbReference type="Proteomes" id="UP000000238">
    <property type="component" value="Chromosome"/>
</dbReference>
<dbReference type="GO" id="GO:0003755">
    <property type="term" value="F:peptidyl-prolyl cis-trans isomerase activity"/>
    <property type="evidence" value="ECO:0007669"/>
    <property type="project" value="UniProtKB-KW"/>
</dbReference>
<keyword evidence="8" id="KW-1185">Reference proteome</keyword>
<dbReference type="RefSeq" id="WP_011400516.1">
    <property type="nucleotide sequence ID" value="NC_007645.1"/>
</dbReference>
<reference evidence="7 8" key="1">
    <citation type="journal article" date="2005" name="Nucleic Acids Res.">
        <title>Genomic blueprint of Hahella chejuensis, a marine microbe producing an algicidal agent.</title>
        <authorList>
            <person name="Jeong H."/>
            <person name="Yim J.H."/>
            <person name="Lee C."/>
            <person name="Choi S.-H."/>
            <person name="Park Y.K."/>
            <person name="Yoon S.H."/>
            <person name="Hur C.-G."/>
            <person name="Kang H.-Y."/>
            <person name="Kim D."/>
            <person name="Lee H.H."/>
            <person name="Park K.H."/>
            <person name="Park S.-H."/>
            <person name="Park H.-S."/>
            <person name="Lee H.K."/>
            <person name="Oh T.K."/>
            <person name="Kim J.F."/>
        </authorList>
    </citation>
    <scope>NUCLEOTIDE SEQUENCE [LARGE SCALE GENOMIC DNA]</scope>
    <source>
        <strain evidence="7 8">KCTC 2396</strain>
    </source>
</reference>
<protein>
    <recommendedName>
        <fullName evidence="3">peptidylprolyl isomerase</fullName>
        <ecNumber evidence="3">5.2.1.8</ecNumber>
    </recommendedName>
</protein>
<evidence type="ECO:0000256" key="2">
    <source>
        <dbReference type="ARBA" id="ARBA00007656"/>
    </source>
</evidence>
<feature type="domain" description="PpiC" evidence="6">
    <location>
        <begin position="259"/>
        <end position="379"/>
    </location>
</feature>
<evidence type="ECO:0000256" key="3">
    <source>
        <dbReference type="ARBA" id="ARBA00013194"/>
    </source>
</evidence>
<sequence length="415" mass="46810">MRGTLQVLALALCLLCAGGASAAVYLRVDDTSLTRQAFDALHQQASQLRKLDRKAFADELIDALLVYRWAQEKLPEEQWRGAEIGYSYGWHIRRQLDKTLAKLYPKWPAGELMQEHSKPGVEAREALATIAAKSILGYQLTPAQREKAASLVLARMAFPDQEDVTLTLLEVYEGQSIQGKKALMEGDVKALGMEVLSWKQHQLRLWWLSHEGGVEVDAIDDLQRTIKAHYFYPKILNALGVVKRNHGDNPGLIRFREQVSAVQINSYYQRHQEDFRFLAKVKPRGAIYGDEAAARLARQQLMQGASWADLKTPSRPVSWPLDGEGWLRKEAVKPTDWLASLAFATPPGEVSEVIRSPTGDWVILQVSQREYGYYPPDSETVRYLATDVIAIQLAVTAYSELINQLRRQANLQSQV</sequence>
<dbReference type="Gene3D" id="3.10.50.40">
    <property type="match status" value="1"/>
</dbReference>